<organism evidence="1 2">
    <name type="scientific">Paraburkholderia polaris</name>
    <dbReference type="NCBI Taxonomy" id="2728848"/>
    <lineage>
        <taxon>Bacteria</taxon>
        <taxon>Pseudomonadati</taxon>
        <taxon>Pseudomonadota</taxon>
        <taxon>Betaproteobacteria</taxon>
        <taxon>Burkholderiales</taxon>
        <taxon>Burkholderiaceae</taxon>
        <taxon>Paraburkholderia</taxon>
    </lineage>
</organism>
<dbReference type="EMBL" id="JABBGJ010000049">
    <property type="protein sequence ID" value="NMM03134.1"/>
    <property type="molecule type" value="Genomic_DNA"/>
</dbReference>
<dbReference type="Pfam" id="PF07369">
    <property type="entry name" value="DUF1488"/>
    <property type="match status" value="1"/>
</dbReference>
<accession>A0A848ITI4</accession>
<dbReference type="InterPro" id="IPR009962">
    <property type="entry name" value="DUF1488"/>
</dbReference>
<keyword evidence="2" id="KW-1185">Reference proteome</keyword>
<dbReference type="AlphaFoldDB" id="A0A848ITI4"/>
<sequence length="49" mass="5722">MDVVDLAPEVSLDSRAVVFRLCDRNRDIECTITREALEDHFWLSRDTGR</sequence>
<name>A0A848ITI4_9BURK</name>
<evidence type="ECO:0000313" key="2">
    <source>
        <dbReference type="Proteomes" id="UP000544134"/>
    </source>
</evidence>
<dbReference type="InterPro" id="IPR036692">
    <property type="entry name" value="Shew3726-like_sf"/>
</dbReference>
<dbReference type="SUPFAM" id="SSF160272">
    <property type="entry name" value="Shew3726-like"/>
    <property type="match status" value="1"/>
</dbReference>
<protein>
    <submittedName>
        <fullName evidence="1">DUF1488 domain-containing protein</fullName>
    </submittedName>
</protein>
<dbReference type="RefSeq" id="WP_169489889.1">
    <property type="nucleotide sequence ID" value="NZ_JABBGJ010000049.1"/>
</dbReference>
<gene>
    <name evidence="1" type="ORF">HHL24_35180</name>
</gene>
<comment type="caution">
    <text evidence="1">The sequence shown here is derived from an EMBL/GenBank/DDBJ whole genome shotgun (WGS) entry which is preliminary data.</text>
</comment>
<dbReference type="Proteomes" id="UP000544134">
    <property type="component" value="Unassembled WGS sequence"/>
</dbReference>
<proteinExistence type="predicted"/>
<evidence type="ECO:0000313" key="1">
    <source>
        <dbReference type="EMBL" id="NMM03134.1"/>
    </source>
</evidence>
<reference evidence="1 2" key="1">
    <citation type="submission" date="2020-04" db="EMBL/GenBank/DDBJ databases">
        <title>Paraburkholderia sp. RP-4-7 isolated from soil.</title>
        <authorList>
            <person name="Dahal R.H."/>
        </authorList>
    </citation>
    <scope>NUCLEOTIDE SEQUENCE [LARGE SCALE GENOMIC DNA]</scope>
    <source>
        <strain evidence="1 2">RP-4-7</strain>
    </source>
</reference>